<evidence type="ECO:0000256" key="1">
    <source>
        <dbReference type="SAM" id="SignalP"/>
    </source>
</evidence>
<dbReference type="InterPro" id="IPR023614">
    <property type="entry name" value="Porin_dom_sf"/>
</dbReference>
<proteinExistence type="predicted"/>
<feature type="chain" id="PRO_5030674855" description="DUF3187 family protein" evidence="1">
    <location>
        <begin position="18"/>
        <end position="313"/>
    </location>
</feature>
<dbReference type="EMBL" id="DTMZ01000043">
    <property type="protein sequence ID" value="HGD12849.1"/>
    <property type="molecule type" value="Genomic_DNA"/>
</dbReference>
<sequence>MSKFLVLFLSLITSLCAELTVVPERLSVDGLIWTQARFARGGANGWFSDAFEFQHRQATVGLTAKITPITTSRLEFDFSSMNLRDLWIEFAWANGLGLKLGQMKLPLSFNSAIEEHQLTVEEYSILYYTNVLKPVNLRDIGALGLFRSDNSDEPVFQALAGIVNGTGPNTGDNNRTKDIFARMVIKASPVFTGGGHIYYGWLESAAVPWLGAGVEARFKSGPFRFIPEFALRRYQNANTFAGDIKIETDWSPLAPAASLEIIRWEDSKIQWRGLSGINILPHKQVKILFGYQYHSLVNFWEYQALVLKLQAKF</sequence>
<dbReference type="Gene3D" id="2.40.160.10">
    <property type="entry name" value="Porin"/>
    <property type="match status" value="1"/>
</dbReference>
<reference evidence="2" key="1">
    <citation type="journal article" date="2020" name="mSystems">
        <title>Genome- and Community-Level Interaction Insights into Carbon Utilization and Element Cycling Functions of Hydrothermarchaeota in Hydrothermal Sediment.</title>
        <authorList>
            <person name="Zhou Z."/>
            <person name="Liu Y."/>
            <person name="Xu W."/>
            <person name="Pan J."/>
            <person name="Luo Z.H."/>
            <person name="Li M."/>
        </authorList>
    </citation>
    <scope>NUCLEOTIDE SEQUENCE [LARGE SCALE GENOMIC DNA]</scope>
    <source>
        <strain evidence="2">SpSt-914</strain>
    </source>
</reference>
<gene>
    <name evidence="2" type="ORF">ENX16_02020</name>
</gene>
<evidence type="ECO:0008006" key="3">
    <source>
        <dbReference type="Google" id="ProtNLM"/>
    </source>
</evidence>
<dbReference type="AlphaFoldDB" id="A0A7V3PSU9"/>
<evidence type="ECO:0000313" key="2">
    <source>
        <dbReference type="EMBL" id="HGD12849.1"/>
    </source>
</evidence>
<comment type="caution">
    <text evidence="2">The sequence shown here is derived from an EMBL/GenBank/DDBJ whole genome shotgun (WGS) entry which is preliminary data.</text>
</comment>
<name>A0A7V3PSU9_UNCW3</name>
<protein>
    <recommendedName>
        <fullName evidence="3">DUF3187 family protein</fullName>
    </recommendedName>
</protein>
<accession>A0A7V3PSU9</accession>
<keyword evidence="1" id="KW-0732">Signal</keyword>
<organism evidence="2">
    <name type="scientific">candidate division WOR-3 bacterium</name>
    <dbReference type="NCBI Taxonomy" id="2052148"/>
    <lineage>
        <taxon>Bacteria</taxon>
        <taxon>Bacteria division WOR-3</taxon>
    </lineage>
</organism>
<feature type="signal peptide" evidence="1">
    <location>
        <begin position="1"/>
        <end position="17"/>
    </location>
</feature>